<sequence>MVSLDIATLSPHAPAVSQWDADGIRHVYMNYISKEVYDIYRTCLTNIPRITLPELETKPETSHRLPWESTDLLQLYLLAYKMESWHVCDLVADTWIRAFQKLDEKEEAKIWKHNRAPYRPNDEHTGQLLPIPPNDNGNPLLDKRVTVFDASLLSLLYTEITEECGARNIWADAMALCGGDMEEAMEETGPGMWPKKLVWNVMRTALRLVRVRRTLKIEEKFSTAWCKRYHEHGKHGKVCYRE</sequence>
<reference evidence="1" key="1">
    <citation type="journal article" date="2020" name="Stud. Mycol.">
        <title>101 Dothideomycetes genomes: a test case for predicting lifestyles and emergence of pathogens.</title>
        <authorList>
            <person name="Haridas S."/>
            <person name="Albert R."/>
            <person name="Binder M."/>
            <person name="Bloem J."/>
            <person name="Labutti K."/>
            <person name="Salamov A."/>
            <person name="Andreopoulos B."/>
            <person name="Baker S."/>
            <person name="Barry K."/>
            <person name="Bills G."/>
            <person name="Bluhm B."/>
            <person name="Cannon C."/>
            <person name="Castanera R."/>
            <person name="Culley D."/>
            <person name="Daum C."/>
            <person name="Ezra D."/>
            <person name="Gonzalez J."/>
            <person name="Henrissat B."/>
            <person name="Kuo A."/>
            <person name="Liang C."/>
            <person name="Lipzen A."/>
            <person name="Lutzoni F."/>
            <person name="Magnuson J."/>
            <person name="Mondo S."/>
            <person name="Nolan M."/>
            <person name="Ohm R."/>
            <person name="Pangilinan J."/>
            <person name="Park H.-J."/>
            <person name="Ramirez L."/>
            <person name="Alfaro M."/>
            <person name="Sun H."/>
            <person name="Tritt A."/>
            <person name="Yoshinaga Y."/>
            <person name="Zwiers L.-H."/>
            <person name="Turgeon B."/>
            <person name="Goodwin S."/>
            <person name="Spatafora J."/>
            <person name="Crous P."/>
            <person name="Grigoriev I."/>
        </authorList>
    </citation>
    <scope>NUCLEOTIDE SEQUENCE</scope>
    <source>
        <strain evidence="1">CBS 207.26</strain>
    </source>
</reference>
<proteinExistence type="predicted"/>
<organism evidence="1 2">
    <name type="scientific">Zopfia rhizophila CBS 207.26</name>
    <dbReference type="NCBI Taxonomy" id="1314779"/>
    <lineage>
        <taxon>Eukaryota</taxon>
        <taxon>Fungi</taxon>
        <taxon>Dikarya</taxon>
        <taxon>Ascomycota</taxon>
        <taxon>Pezizomycotina</taxon>
        <taxon>Dothideomycetes</taxon>
        <taxon>Dothideomycetes incertae sedis</taxon>
        <taxon>Zopfiaceae</taxon>
        <taxon>Zopfia</taxon>
    </lineage>
</organism>
<evidence type="ECO:0000313" key="2">
    <source>
        <dbReference type="Proteomes" id="UP000800200"/>
    </source>
</evidence>
<evidence type="ECO:0000313" key="1">
    <source>
        <dbReference type="EMBL" id="KAF2194475.1"/>
    </source>
</evidence>
<name>A0A6A6ETG1_9PEZI</name>
<dbReference type="Proteomes" id="UP000800200">
    <property type="component" value="Unassembled WGS sequence"/>
</dbReference>
<keyword evidence="2" id="KW-1185">Reference proteome</keyword>
<gene>
    <name evidence="1" type="ORF">K469DRAFT_616993</name>
</gene>
<feature type="non-terminal residue" evidence="1">
    <location>
        <position position="242"/>
    </location>
</feature>
<dbReference type="AlphaFoldDB" id="A0A6A6ETG1"/>
<dbReference type="EMBL" id="ML994611">
    <property type="protein sequence ID" value="KAF2194475.1"/>
    <property type="molecule type" value="Genomic_DNA"/>
</dbReference>
<dbReference type="OrthoDB" id="3792834at2759"/>
<protein>
    <submittedName>
        <fullName evidence="1">Uncharacterized protein</fullName>
    </submittedName>
</protein>
<accession>A0A6A6ETG1</accession>